<dbReference type="PANTHER" id="PTHR13056">
    <property type="entry name" value="VACUOLAR FUSION PROTEIN CCZ1 HOMOLOG-RELATED"/>
    <property type="match status" value="1"/>
</dbReference>
<comment type="caution">
    <text evidence="2">The sequence shown here is derived from an EMBL/GenBank/DDBJ whole genome shotgun (WGS) entry which is preliminary data.</text>
</comment>
<dbReference type="OrthoDB" id="240546at2759"/>
<name>A0A507BLL6_9FUNG</name>
<accession>A0A507BLL6</accession>
<evidence type="ECO:0000313" key="3">
    <source>
        <dbReference type="Proteomes" id="UP000319731"/>
    </source>
</evidence>
<dbReference type="RefSeq" id="XP_031022702.1">
    <property type="nucleotide sequence ID" value="XM_031171295.1"/>
</dbReference>
<dbReference type="EMBL" id="QEAO01000048">
    <property type="protein sequence ID" value="TPX31230.1"/>
    <property type="molecule type" value="Genomic_DNA"/>
</dbReference>
<sequence>MIQPEPSYWLMMKVKLATAMRTGRDGKKTLEHLDADLPDAVVKHILWRAYHAFRLFHKSFAHVNHAQSPVALRQRLDEFFSGYLMKLTPTLSHPDLVSALEGVHFLPLDRTSYLQTVSFVQDLEARFGNVTATVVLWRHHLVSSGLKDLLDLKSFYDYITDPETGKIADGIVSMVKPKGESVIASRPTTLRPTAAALALQNAHSSSDISSMLFSALTSRSSRFTGFIVPSFNPSEISVPVHPKKLFIGRDAEEMFVVLYQNQDELTIALFISTAESHSQTVPPSVQARDRTFYTALSAFLESRCPHLSSVISDGFSRTRKISEYTDQHYRYLYYNAANLAFKTSIGTSKSAMVTPEIAQCLNEIHEDFESTALNLTETSVRSVAEFWILARKSEGREFYLVLPKAEMTLLDVDEEMQKLTHSYFSNIFLD</sequence>
<dbReference type="PANTHER" id="PTHR13056:SF0">
    <property type="entry name" value="VACUOLAR FUSION PROTEIN CCZ1 HOMOLOG-RELATED"/>
    <property type="match status" value="1"/>
</dbReference>
<gene>
    <name evidence="2" type="ORF">SmJEL517_g05369</name>
</gene>
<dbReference type="GO" id="GO:0035658">
    <property type="term" value="C:Mon1-Ccz1 complex"/>
    <property type="evidence" value="ECO:0007669"/>
    <property type="project" value="InterPro"/>
</dbReference>
<reference evidence="2 3" key="1">
    <citation type="journal article" date="2019" name="Sci. Rep.">
        <title>Comparative genomics of chytrid fungi reveal insights into the obligate biotrophic and pathogenic lifestyle of Synchytrium endobioticum.</title>
        <authorList>
            <person name="van de Vossenberg B.T.L.H."/>
            <person name="Warris S."/>
            <person name="Nguyen H.D.T."/>
            <person name="van Gent-Pelzer M.P.E."/>
            <person name="Joly D.L."/>
            <person name="van de Geest H.C."/>
            <person name="Bonants P.J.M."/>
            <person name="Smith D.S."/>
            <person name="Levesque C.A."/>
            <person name="van der Lee T.A.J."/>
        </authorList>
    </citation>
    <scope>NUCLEOTIDE SEQUENCE [LARGE SCALE GENOMIC DNA]</scope>
    <source>
        <strain evidence="2 3">JEL517</strain>
    </source>
</reference>
<dbReference type="Proteomes" id="UP000319731">
    <property type="component" value="Unassembled WGS sequence"/>
</dbReference>
<evidence type="ECO:0000313" key="2">
    <source>
        <dbReference type="EMBL" id="TPX31230.1"/>
    </source>
</evidence>
<dbReference type="GO" id="GO:0016192">
    <property type="term" value="P:vesicle-mediated transport"/>
    <property type="evidence" value="ECO:0007669"/>
    <property type="project" value="InterPro"/>
</dbReference>
<evidence type="ECO:0000259" key="1">
    <source>
        <dbReference type="Pfam" id="PF19033"/>
    </source>
</evidence>
<dbReference type="InterPro" id="IPR043989">
    <property type="entry name" value="CCZ1/INTU/HSP4_longin_3"/>
</dbReference>
<keyword evidence="3" id="KW-1185">Reference proteome</keyword>
<protein>
    <recommendedName>
        <fullName evidence="1">CCZ1/INTU/HPS4 third Longin domain-containing protein</fullName>
    </recommendedName>
</protein>
<dbReference type="STRING" id="1806994.A0A507BLL6"/>
<dbReference type="InterPro" id="IPR013176">
    <property type="entry name" value="Ccz1"/>
</dbReference>
<dbReference type="AlphaFoldDB" id="A0A507BLL6"/>
<proteinExistence type="predicted"/>
<dbReference type="GeneID" id="42006592"/>
<dbReference type="Pfam" id="PF19033">
    <property type="entry name" value="Intu_longin_3"/>
    <property type="match status" value="1"/>
</dbReference>
<organism evidence="2 3">
    <name type="scientific">Synchytrium microbalum</name>
    <dbReference type="NCBI Taxonomy" id="1806994"/>
    <lineage>
        <taxon>Eukaryota</taxon>
        <taxon>Fungi</taxon>
        <taxon>Fungi incertae sedis</taxon>
        <taxon>Chytridiomycota</taxon>
        <taxon>Chytridiomycota incertae sedis</taxon>
        <taxon>Chytridiomycetes</taxon>
        <taxon>Synchytriales</taxon>
        <taxon>Synchytriaceae</taxon>
        <taxon>Synchytrium</taxon>
    </lineage>
</organism>
<feature type="domain" description="CCZ1/INTU/HPS4 third Longin" evidence="1">
    <location>
        <begin position="326"/>
        <end position="419"/>
    </location>
</feature>